<evidence type="ECO:0000313" key="1">
    <source>
        <dbReference type="EMBL" id="QDT60435.1"/>
    </source>
</evidence>
<keyword evidence="2" id="KW-1185">Reference proteome</keyword>
<accession>A0A517SWC1</accession>
<dbReference type="Gene3D" id="3.40.50.150">
    <property type="entry name" value="Vaccinia Virus protein VP39"/>
    <property type="match status" value="1"/>
</dbReference>
<reference evidence="1 2" key="1">
    <citation type="submission" date="2019-02" db="EMBL/GenBank/DDBJ databases">
        <title>Deep-cultivation of Planctomycetes and their phenomic and genomic characterization uncovers novel biology.</title>
        <authorList>
            <person name="Wiegand S."/>
            <person name="Jogler M."/>
            <person name="Boedeker C."/>
            <person name="Pinto D."/>
            <person name="Vollmers J."/>
            <person name="Rivas-Marin E."/>
            <person name="Kohn T."/>
            <person name="Peeters S.H."/>
            <person name="Heuer A."/>
            <person name="Rast P."/>
            <person name="Oberbeckmann S."/>
            <person name="Bunk B."/>
            <person name="Jeske O."/>
            <person name="Meyerdierks A."/>
            <person name="Storesund J.E."/>
            <person name="Kallscheuer N."/>
            <person name="Luecker S."/>
            <person name="Lage O.M."/>
            <person name="Pohl T."/>
            <person name="Merkel B.J."/>
            <person name="Hornburger P."/>
            <person name="Mueller R.-W."/>
            <person name="Bruemmer F."/>
            <person name="Labrenz M."/>
            <person name="Spormann A.M."/>
            <person name="Op den Camp H."/>
            <person name="Overmann J."/>
            <person name="Amann R."/>
            <person name="Jetten M.S.M."/>
            <person name="Mascher T."/>
            <person name="Medema M.H."/>
            <person name="Devos D.P."/>
            <person name="Kaster A.-K."/>
            <person name="Ovreas L."/>
            <person name="Rohde M."/>
            <person name="Galperin M.Y."/>
            <person name="Jogler C."/>
        </authorList>
    </citation>
    <scope>NUCLEOTIDE SEQUENCE [LARGE SCALE GENOMIC DNA]</scope>
    <source>
        <strain evidence="1 2">SV_7m_r</strain>
    </source>
</reference>
<name>A0A517SWC1_9BACT</name>
<dbReference type="InterPro" id="IPR029063">
    <property type="entry name" value="SAM-dependent_MTases_sf"/>
</dbReference>
<evidence type="ECO:0000313" key="2">
    <source>
        <dbReference type="Proteomes" id="UP000315003"/>
    </source>
</evidence>
<proteinExistence type="predicted"/>
<dbReference type="SUPFAM" id="SSF53335">
    <property type="entry name" value="S-adenosyl-L-methionine-dependent methyltransferases"/>
    <property type="match status" value="1"/>
</dbReference>
<dbReference type="RefSeq" id="WP_145273135.1">
    <property type="nucleotide sequence ID" value="NZ_CP036272.1"/>
</dbReference>
<dbReference type="EMBL" id="CP036272">
    <property type="protein sequence ID" value="QDT60435.1"/>
    <property type="molecule type" value="Genomic_DNA"/>
</dbReference>
<gene>
    <name evidence="1" type="ORF">SV7mr_29580</name>
</gene>
<protein>
    <recommendedName>
        <fullName evidence="3">Methyltransferase domain protein</fullName>
    </recommendedName>
</protein>
<dbReference type="OrthoDB" id="283520at2"/>
<dbReference type="Proteomes" id="UP000315003">
    <property type="component" value="Chromosome"/>
</dbReference>
<dbReference type="AlphaFoldDB" id="A0A517SWC1"/>
<evidence type="ECO:0008006" key="3">
    <source>
        <dbReference type="Google" id="ProtNLM"/>
    </source>
</evidence>
<organism evidence="1 2">
    <name type="scientific">Stieleria bergensis</name>
    <dbReference type="NCBI Taxonomy" id="2528025"/>
    <lineage>
        <taxon>Bacteria</taxon>
        <taxon>Pseudomonadati</taxon>
        <taxon>Planctomycetota</taxon>
        <taxon>Planctomycetia</taxon>
        <taxon>Pirellulales</taxon>
        <taxon>Pirellulaceae</taxon>
        <taxon>Stieleria</taxon>
    </lineage>
</organism>
<sequence>MSDSLTYRSLVSVPVVACWDPVPAAVTDLIDQAQRIWDQRSADETRLVSLVNSNYYIAFHAIKQQIQELNRPGLRLVELGSGCGVVANIAALLGVESSGIEIEPGLCELSNQLATACKLSTKFIPCSYRDWEGGQTSEMSAAARKGLSALREADLIYGYPWPSEQTYLASVVKQHCKHGARYLTYHGGSRLQLRRVSVAI</sequence>